<dbReference type="SUPFAM" id="SSF52418">
    <property type="entry name" value="Nucleoside phosphorylase/phosphoribosyltransferase catalytic domain"/>
    <property type="match status" value="1"/>
</dbReference>
<feature type="binding site" evidence="9">
    <location>
        <position position="227"/>
    </location>
    <ligand>
        <name>Mg(2+)</name>
        <dbReference type="ChEBI" id="CHEBI:18420"/>
        <label>2</label>
    </ligand>
</feature>
<feature type="binding site" evidence="9">
    <location>
        <position position="113"/>
    </location>
    <ligand>
        <name>anthranilate</name>
        <dbReference type="ChEBI" id="CHEBI:16567"/>
        <label>1</label>
    </ligand>
</feature>
<dbReference type="PANTHER" id="PTHR43285">
    <property type="entry name" value="ANTHRANILATE PHOSPHORIBOSYLTRANSFERASE"/>
    <property type="match status" value="1"/>
</dbReference>
<dbReference type="Gene3D" id="1.20.970.10">
    <property type="entry name" value="Transferase, Pyrimidine Nucleoside Phosphorylase, Chain C"/>
    <property type="match status" value="1"/>
</dbReference>
<feature type="binding site" evidence="9">
    <location>
        <begin position="110"/>
        <end position="118"/>
    </location>
    <ligand>
        <name>5-phospho-alpha-D-ribose 1-diphosphate</name>
        <dbReference type="ChEBI" id="CHEBI:58017"/>
    </ligand>
</feature>
<dbReference type="HAMAP" id="MF_00211">
    <property type="entry name" value="TrpD"/>
    <property type="match status" value="1"/>
</dbReference>
<comment type="pathway">
    <text evidence="1 9">Amino-acid biosynthesis; L-tryptophan biosynthesis; L-tryptophan from chorismate: step 2/5.</text>
</comment>
<feature type="binding site" evidence="9">
    <location>
        <position position="90"/>
    </location>
    <ligand>
        <name>5-phospho-alpha-D-ribose 1-diphosphate</name>
        <dbReference type="ChEBI" id="CHEBI:58017"/>
    </ligand>
</feature>
<feature type="binding site" evidence="9">
    <location>
        <position position="227"/>
    </location>
    <ligand>
        <name>Mg(2+)</name>
        <dbReference type="ChEBI" id="CHEBI:18420"/>
        <label>1</label>
    </ligand>
</feature>
<evidence type="ECO:0000256" key="8">
    <source>
        <dbReference type="ARBA" id="ARBA00061188"/>
    </source>
</evidence>
<keyword evidence="2 9" id="KW-0028">Amino-acid biosynthesis</keyword>
<evidence type="ECO:0000313" key="13">
    <source>
        <dbReference type="Proteomes" id="UP001170717"/>
    </source>
</evidence>
<feature type="binding site" evidence="9">
    <location>
        <begin position="85"/>
        <end position="86"/>
    </location>
    <ligand>
        <name>5-phospho-alpha-D-ribose 1-diphosphate</name>
        <dbReference type="ChEBI" id="CHEBI:58017"/>
    </ligand>
</feature>
<dbReference type="GO" id="GO:0000162">
    <property type="term" value="P:L-tryptophan biosynthetic process"/>
    <property type="evidence" value="ECO:0007669"/>
    <property type="project" value="UniProtKB-UniRule"/>
</dbReference>
<evidence type="ECO:0000256" key="6">
    <source>
        <dbReference type="ARBA" id="ARBA00023141"/>
    </source>
</evidence>
<dbReference type="Gene3D" id="3.40.1030.10">
    <property type="entry name" value="Nucleoside phosphorylase/phosphoribosyltransferase catalytic domain"/>
    <property type="match status" value="1"/>
</dbReference>
<feature type="binding site" evidence="9">
    <location>
        <position position="226"/>
    </location>
    <ligand>
        <name>Mg(2+)</name>
        <dbReference type="ChEBI" id="CHEBI:18420"/>
        <label>2</label>
    </ligand>
</feature>
<evidence type="ECO:0000256" key="9">
    <source>
        <dbReference type="HAMAP-Rule" id="MF_00211"/>
    </source>
</evidence>
<comment type="similarity">
    <text evidence="9">Belongs to the anthranilate phosphoribosyltransferase family.</text>
</comment>
<keyword evidence="9" id="KW-0460">Magnesium</keyword>
<dbReference type="Pfam" id="PF02885">
    <property type="entry name" value="Glycos_trans_3N"/>
    <property type="match status" value="1"/>
</dbReference>
<keyword evidence="3 9" id="KW-0328">Glycosyltransferase</keyword>
<dbReference type="InterPro" id="IPR035902">
    <property type="entry name" value="Nuc_phospho_transferase"/>
</dbReference>
<dbReference type="EMBL" id="JAUOQI010000017">
    <property type="protein sequence ID" value="MDO6579287.1"/>
    <property type="molecule type" value="Genomic_DNA"/>
</dbReference>
<keyword evidence="4 9" id="KW-0808">Transferase</keyword>
<evidence type="ECO:0000256" key="3">
    <source>
        <dbReference type="ARBA" id="ARBA00022676"/>
    </source>
</evidence>
<dbReference type="SUPFAM" id="SSF47648">
    <property type="entry name" value="Nucleoside phosphorylase/phosphoribosyltransferase N-terminal domain"/>
    <property type="match status" value="1"/>
</dbReference>
<feature type="binding site" evidence="9">
    <location>
        <position position="94"/>
    </location>
    <ligand>
        <name>Mg(2+)</name>
        <dbReference type="ChEBI" id="CHEBI:18420"/>
        <label>1</label>
    </ligand>
</feature>
<dbReference type="RefSeq" id="WP_061997526.1">
    <property type="nucleotide sequence ID" value="NZ_CAXIBE010000067.1"/>
</dbReference>
<feature type="binding site" evidence="9">
    <location>
        <position position="122"/>
    </location>
    <ligand>
        <name>5-phospho-alpha-D-ribose 1-diphosphate</name>
        <dbReference type="ChEBI" id="CHEBI:58017"/>
    </ligand>
</feature>
<dbReference type="Proteomes" id="UP001170717">
    <property type="component" value="Unassembled WGS sequence"/>
</dbReference>
<evidence type="ECO:0000313" key="12">
    <source>
        <dbReference type="EMBL" id="MDO6579287.1"/>
    </source>
</evidence>
<dbReference type="InterPro" id="IPR017459">
    <property type="entry name" value="Glycosyl_Trfase_fam3_N_dom"/>
</dbReference>
<comment type="caution">
    <text evidence="9">Lacks conserved residue(s) required for the propagation of feature annotation.</text>
</comment>
<keyword evidence="5 9" id="KW-0822">Tryptophan biosynthesis</keyword>
<dbReference type="FunFam" id="3.40.1030.10:FF:000002">
    <property type="entry name" value="Anthranilate phosphoribosyltransferase"/>
    <property type="match status" value="1"/>
</dbReference>
<feature type="domain" description="Glycosyl transferase family 3 N-terminal" evidence="11">
    <location>
        <begin position="6"/>
        <end position="67"/>
    </location>
</feature>
<dbReference type="GO" id="GO:0005829">
    <property type="term" value="C:cytosol"/>
    <property type="evidence" value="ECO:0007669"/>
    <property type="project" value="TreeGrafter"/>
</dbReference>
<proteinExistence type="inferred from homology"/>
<comment type="similarity">
    <text evidence="8">In the C-terminal section; belongs to the anthranilate phosphoribosyltransferase family.</text>
</comment>
<comment type="catalytic activity">
    <reaction evidence="7 9">
        <text>N-(5-phospho-beta-D-ribosyl)anthranilate + diphosphate = 5-phospho-alpha-D-ribose 1-diphosphate + anthranilate</text>
        <dbReference type="Rhea" id="RHEA:11768"/>
        <dbReference type="ChEBI" id="CHEBI:16567"/>
        <dbReference type="ChEBI" id="CHEBI:18277"/>
        <dbReference type="ChEBI" id="CHEBI:33019"/>
        <dbReference type="ChEBI" id="CHEBI:58017"/>
        <dbReference type="EC" id="2.4.2.18"/>
    </reaction>
</comment>
<dbReference type="Pfam" id="PF00591">
    <property type="entry name" value="Glycos_transf_3"/>
    <property type="match status" value="1"/>
</dbReference>
<dbReference type="NCBIfam" id="TIGR01245">
    <property type="entry name" value="trpD"/>
    <property type="match status" value="1"/>
</dbReference>
<dbReference type="InterPro" id="IPR000312">
    <property type="entry name" value="Glycosyl_Trfase_fam3"/>
</dbReference>
<dbReference type="PANTHER" id="PTHR43285:SF2">
    <property type="entry name" value="ANTHRANILATE PHOSPHORIBOSYLTRANSFERASE"/>
    <property type="match status" value="1"/>
</dbReference>
<name>A0AAW7Z969_9ALTE</name>
<dbReference type="InterPro" id="IPR005940">
    <property type="entry name" value="Anthranilate_Pribosyl_Tfrase"/>
</dbReference>
<protein>
    <recommendedName>
        <fullName evidence="9">Anthranilate phosphoribosyltransferase</fullName>
        <ecNumber evidence="9">2.4.2.18</ecNumber>
    </recommendedName>
</protein>
<evidence type="ECO:0000259" key="10">
    <source>
        <dbReference type="Pfam" id="PF00591"/>
    </source>
</evidence>
<accession>A0AAW7Z969</accession>
<dbReference type="EC" id="2.4.2.18" evidence="9"/>
<dbReference type="GeneID" id="83257889"/>
<feature type="binding site" evidence="9">
    <location>
        <position position="82"/>
    </location>
    <ligand>
        <name>5-phospho-alpha-D-ribose 1-diphosphate</name>
        <dbReference type="ChEBI" id="CHEBI:58017"/>
    </ligand>
</feature>
<comment type="cofactor">
    <cofactor evidence="9">
        <name>Mg(2+)</name>
        <dbReference type="ChEBI" id="CHEBI:18420"/>
    </cofactor>
    <text evidence="9">Binds 2 magnesium ions per monomer.</text>
</comment>
<keyword evidence="9" id="KW-0479">Metal-binding</keyword>
<comment type="caution">
    <text evidence="12">The sequence shown here is derived from an EMBL/GenBank/DDBJ whole genome shotgun (WGS) entry which is preliminary data.</text>
</comment>
<evidence type="ECO:0000256" key="4">
    <source>
        <dbReference type="ARBA" id="ARBA00022679"/>
    </source>
</evidence>
<reference evidence="12" key="1">
    <citation type="submission" date="2023-07" db="EMBL/GenBank/DDBJ databases">
        <title>Genome content predicts the carbon catabolic preferences of heterotrophic bacteria.</title>
        <authorList>
            <person name="Gralka M."/>
        </authorList>
    </citation>
    <scope>NUCLEOTIDE SEQUENCE</scope>
    <source>
        <strain evidence="12">F2M12</strain>
    </source>
</reference>
<feature type="domain" description="Glycosyl transferase family 3" evidence="10">
    <location>
        <begin position="76"/>
        <end position="322"/>
    </location>
</feature>
<dbReference type="AlphaFoldDB" id="A0AAW7Z969"/>
<evidence type="ECO:0000256" key="2">
    <source>
        <dbReference type="ARBA" id="ARBA00022605"/>
    </source>
</evidence>
<keyword evidence="6 9" id="KW-0057">Aromatic amino acid biosynthesis</keyword>
<comment type="function">
    <text evidence="9">Catalyzes the transfer of the phosphoribosyl group of 5-phosphorylribose-1-pyrophosphate (PRPP) to anthranilate to yield N-(5'-phosphoribosyl)-anthranilate (PRA).</text>
</comment>
<dbReference type="GO" id="GO:0004048">
    <property type="term" value="F:anthranilate phosphoribosyltransferase activity"/>
    <property type="evidence" value="ECO:0007669"/>
    <property type="project" value="UniProtKB-UniRule"/>
</dbReference>
<feature type="binding site" evidence="9">
    <location>
        <begin position="92"/>
        <end position="95"/>
    </location>
    <ligand>
        <name>5-phospho-alpha-D-ribose 1-diphosphate</name>
        <dbReference type="ChEBI" id="CHEBI:58017"/>
    </ligand>
</feature>
<gene>
    <name evidence="9 12" type="primary">trpD</name>
    <name evidence="12" type="ORF">Q4527_17925</name>
</gene>
<evidence type="ECO:0000256" key="7">
    <source>
        <dbReference type="ARBA" id="ARBA00052328"/>
    </source>
</evidence>
<evidence type="ECO:0000256" key="1">
    <source>
        <dbReference type="ARBA" id="ARBA00004907"/>
    </source>
</evidence>
<organism evidence="12 13">
    <name type="scientific">Alteromonas stellipolaris</name>
    <dbReference type="NCBI Taxonomy" id="233316"/>
    <lineage>
        <taxon>Bacteria</taxon>
        <taxon>Pseudomonadati</taxon>
        <taxon>Pseudomonadota</taxon>
        <taxon>Gammaproteobacteria</taxon>
        <taxon>Alteromonadales</taxon>
        <taxon>Alteromonadaceae</taxon>
        <taxon>Alteromonas/Salinimonas group</taxon>
        <taxon>Alteromonas</taxon>
    </lineage>
</organism>
<comment type="subunit">
    <text evidence="9">Homodimer.</text>
</comment>
<evidence type="ECO:0000256" key="5">
    <source>
        <dbReference type="ARBA" id="ARBA00022822"/>
    </source>
</evidence>
<feature type="binding site" evidence="9">
    <location>
        <position position="168"/>
    </location>
    <ligand>
        <name>anthranilate</name>
        <dbReference type="ChEBI" id="CHEBI:16567"/>
        <label>2</label>
    </ligand>
</feature>
<dbReference type="InterPro" id="IPR036320">
    <property type="entry name" value="Glycosyl_Trfase_fam3_N_dom_sf"/>
</dbReference>
<dbReference type="GO" id="GO:0000287">
    <property type="term" value="F:magnesium ion binding"/>
    <property type="evidence" value="ECO:0007669"/>
    <property type="project" value="UniProtKB-UniRule"/>
</dbReference>
<feature type="binding site" evidence="9">
    <location>
        <position position="82"/>
    </location>
    <ligand>
        <name>anthranilate</name>
        <dbReference type="ChEBI" id="CHEBI:16567"/>
        <label>1</label>
    </ligand>
</feature>
<sequence>MFDATPLLEKLIKQAALSQTEAYTLFNSIMHGEQSEAVIAAVLTALKIKHESPGEIAGAASAMVANAKPFPAPTYPFADIVGTGGDGHNTINISSAAGVVAAACGVKVAKHGNRSVSSKSGSADLFKQFGLNLEITPELSRKCLDEANFTFLFAPVYHAGMRFAAPVRAALKTRTLFNILGPLANPAGPTHGVFGVYSPELLEPYAKTLMLLGQHRAMIVHGDGLDELALHGESIIYDLEHGDIRKLTVTAEDFGLSSYPLSAIEGGEPEENKKYIEAALAGEGQEAHRAAIAMNCGALLKVTGTADSFKDGTEMAMQAMKDAKPLAVLNKVAKISQEVSTDA</sequence>
<evidence type="ECO:0000259" key="11">
    <source>
        <dbReference type="Pfam" id="PF02885"/>
    </source>
</evidence>